<organism evidence="1 2">
    <name type="scientific">Criibacterium bergeronii</name>
    <dbReference type="NCBI Taxonomy" id="1871336"/>
    <lineage>
        <taxon>Bacteria</taxon>
        <taxon>Bacillati</taxon>
        <taxon>Bacillota</taxon>
        <taxon>Clostridia</taxon>
        <taxon>Peptostreptococcales</taxon>
        <taxon>Filifactoraceae</taxon>
        <taxon>Criibacterium</taxon>
    </lineage>
</organism>
<proteinExistence type="predicted"/>
<name>A0A371IIY2_9FIRM</name>
<protein>
    <submittedName>
        <fullName evidence="1">Type II toxin-antitoxin system HicB family antitoxin</fullName>
    </submittedName>
</protein>
<reference evidence="1 2" key="1">
    <citation type="journal article" date="2016" name="Genome Announc.">
        <title>Draft Genome Sequence of Criibacterium bergeronii gen. nov., sp. nov., Strain CCRI-22567T, Isolated from a Vaginal Sample from a Woman with Bacterial Vaginosis.</title>
        <authorList>
            <person name="Maheux A.F."/>
            <person name="Berube E."/>
            <person name="Boudreau D.K."/>
            <person name="Raymond F."/>
            <person name="Corbeil J."/>
            <person name="Roy P.H."/>
            <person name="Boissinot M."/>
            <person name="Omar R.F."/>
        </authorList>
    </citation>
    <scope>NUCLEOTIDE SEQUENCE [LARGE SCALE GENOMIC DNA]</scope>
    <source>
        <strain evidence="1 2">CCRI-22567</strain>
    </source>
</reference>
<dbReference type="EMBL" id="MBEW02000040">
    <property type="protein sequence ID" value="RDY20423.1"/>
    <property type="molecule type" value="Genomic_DNA"/>
</dbReference>
<evidence type="ECO:0000313" key="2">
    <source>
        <dbReference type="Proteomes" id="UP000093352"/>
    </source>
</evidence>
<dbReference type="InterPro" id="IPR035069">
    <property type="entry name" value="TTHA1013/TTHA0281-like"/>
</dbReference>
<gene>
    <name evidence="1" type="ORF">BBG48_010125</name>
</gene>
<dbReference type="STRING" id="1871336.BBG48_05360"/>
<dbReference type="RefSeq" id="WP_068914031.1">
    <property type="nucleotide sequence ID" value="NZ_MBEW02000040.1"/>
</dbReference>
<comment type="caution">
    <text evidence="1">The sequence shown here is derived from an EMBL/GenBank/DDBJ whole genome shotgun (WGS) entry which is preliminary data.</text>
</comment>
<evidence type="ECO:0000313" key="1">
    <source>
        <dbReference type="EMBL" id="RDY20423.1"/>
    </source>
</evidence>
<dbReference type="AlphaFoldDB" id="A0A371IIY2"/>
<keyword evidence="2" id="KW-1185">Reference proteome</keyword>
<dbReference type="Gene3D" id="3.30.160.250">
    <property type="match status" value="1"/>
</dbReference>
<dbReference type="Proteomes" id="UP000093352">
    <property type="component" value="Unassembled WGS sequence"/>
</dbReference>
<dbReference type="SUPFAM" id="SSF143100">
    <property type="entry name" value="TTHA1013/TTHA0281-like"/>
    <property type="match status" value="1"/>
</dbReference>
<accession>A0A371IIY2</accession>
<sequence length="126" mass="14541">MINKYNYPCSIELIDGVYYVNFFDFDDCFTDADTMQEAFDMADDVLKGVITSYLGNNKTLPKPNYNIEFDSKKFIYIANCSISDEFIKNKSVKKTLSIPKWLNDEALDKGINFSKVLQEALMEKII</sequence>